<keyword evidence="4" id="KW-1185">Reference proteome</keyword>
<name>A0A5B6UFP2_9ROSI</name>
<feature type="compositionally biased region" description="Polar residues" evidence="1">
    <location>
        <begin position="83"/>
        <end position="97"/>
    </location>
</feature>
<comment type="caution">
    <text evidence="3">The sequence shown here is derived from an EMBL/GenBank/DDBJ whole genome shotgun (WGS) entry which is preliminary data.</text>
</comment>
<feature type="domain" description="Myb/SANT-like" evidence="2">
    <location>
        <begin position="4"/>
        <end position="53"/>
    </location>
</feature>
<reference evidence="4" key="1">
    <citation type="journal article" date="2019" name="Plant Biotechnol. J.">
        <title>Genome sequencing of the Australian wild diploid species Gossypium australe highlights disease resistance and delayed gland morphogenesis.</title>
        <authorList>
            <person name="Cai Y."/>
            <person name="Cai X."/>
            <person name="Wang Q."/>
            <person name="Wang P."/>
            <person name="Zhang Y."/>
            <person name="Cai C."/>
            <person name="Xu Y."/>
            <person name="Wang K."/>
            <person name="Zhou Z."/>
            <person name="Wang C."/>
            <person name="Geng S."/>
            <person name="Li B."/>
            <person name="Dong Q."/>
            <person name="Hou Y."/>
            <person name="Wang H."/>
            <person name="Ai P."/>
            <person name="Liu Z."/>
            <person name="Yi F."/>
            <person name="Sun M."/>
            <person name="An G."/>
            <person name="Cheng J."/>
            <person name="Zhang Y."/>
            <person name="Shi Q."/>
            <person name="Xie Y."/>
            <person name="Shi X."/>
            <person name="Chang Y."/>
            <person name="Huang F."/>
            <person name="Chen Y."/>
            <person name="Hong S."/>
            <person name="Mi L."/>
            <person name="Sun Q."/>
            <person name="Zhang L."/>
            <person name="Zhou B."/>
            <person name="Peng R."/>
            <person name="Zhang X."/>
            <person name="Liu F."/>
        </authorList>
    </citation>
    <scope>NUCLEOTIDE SEQUENCE [LARGE SCALE GENOMIC DNA]</scope>
    <source>
        <strain evidence="4">cv. PA1801</strain>
    </source>
</reference>
<evidence type="ECO:0000256" key="1">
    <source>
        <dbReference type="SAM" id="MobiDB-lite"/>
    </source>
</evidence>
<feature type="region of interest" description="Disordered" evidence="1">
    <location>
        <begin position="60"/>
        <end position="113"/>
    </location>
</feature>
<sequence length="176" mass="19664">MLKAKHNLESRIRTLKKDWAIIYGMLSEKNNSGFGWDEHRQMVVIEDEVWKSYISDVANQRNPEEGSNDNGCEVDASLDEMNVSATQSRPYNPNKVGSTFPKKKKKNSEASGPDFSTSLIHVATLLGDNIRTGDLELSRSIASKCSVAKLGGWKGPGPPKTENFSFRPFIIYKILN</sequence>
<dbReference type="PANTHER" id="PTHR48464:SF1">
    <property type="entry name" value="MYB_SANT-LIKE DOMAIN-CONTAINING PROTEIN"/>
    <property type="match status" value="1"/>
</dbReference>
<dbReference type="AlphaFoldDB" id="A0A5B6UFP2"/>
<dbReference type="OrthoDB" id="996467at2759"/>
<evidence type="ECO:0000313" key="3">
    <source>
        <dbReference type="EMBL" id="KAA3455596.1"/>
    </source>
</evidence>
<dbReference type="Pfam" id="PF12776">
    <property type="entry name" value="Myb_DNA-bind_3"/>
    <property type="match status" value="1"/>
</dbReference>
<dbReference type="EMBL" id="SMMG02000012">
    <property type="protein sequence ID" value="KAA3455596.1"/>
    <property type="molecule type" value="Genomic_DNA"/>
</dbReference>
<proteinExistence type="predicted"/>
<accession>A0A5B6UFP2</accession>
<protein>
    <submittedName>
        <fullName evidence="3">Chaperone DnaK</fullName>
    </submittedName>
</protein>
<dbReference type="Proteomes" id="UP000325315">
    <property type="component" value="Unassembled WGS sequence"/>
</dbReference>
<dbReference type="InterPro" id="IPR024752">
    <property type="entry name" value="Myb/SANT-like_dom"/>
</dbReference>
<dbReference type="PANTHER" id="PTHR48464">
    <property type="match status" value="1"/>
</dbReference>
<evidence type="ECO:0000313" key="4">
    <source>
        <dbReference type="Proteomes" id="UP000325315"/>
    </source>
</evidence>
<evidence type="ECO:0000259" key="2">
    <source>
        <dbReference type="Pfam" id="PF12776"/>
    </source>
</evidence>
<organism evidence="3 4">
    <name type="scientific">Gossypium australe</name>
    <dbReference type="NCBI Taxonomy" id="47621"/>
    <lineage>
        <taxon>Eukaryota</taxon>
        <taxon>Viridiplantae</taxon>
        <taxon>Streptophyta</taxon>
        <taxon>Embryophyta</taxon>
        <taxon>Tracheophyta</taxon>
        <taxon>Spermatophyta</taxon>
        <taxon>Magnoliopsida</taxon>
        <taxon>eudicotyledons</taxon>
        <taxon>Gunneridae</taxon>
        <taxon>Pentapetalae</taxon>
        <taxon>rosids</taxon>
        <taxon>malvids</taxon>
        <taxon>Malvales</taxon>
        <taxon>Malvaceae</taxon>
        <taxon>Malvoideae</taxon>
        <taxon>Gossypium</taxon>
    </lineage>
</organism>
<gene>
    <name evidence="3" type="ORF">EPI10_018603</name>
</gene>